<reference evidence="13" key="1">
    <citation type="submission" date="2025-08" db="UniProtKB">
        <authorList>
            <consortium name="Ensembl"/>
        </authorList>
    </citation>
    <scope>IDENTIFICATION</scope>
</reference>
<dbReference type="OMA" id="NIETEMW"/>
<proteinExistence type="predicted"/>
<keyword evidence="8" id="KW-0325">Glycoprotein</keyword>
<dbReference type="InterPro" id="IPR000538">
    <property type="entry name" value="Link_dom"/>
</dbReference>
<dbReference type="SUPFAM" id="SSF56436">
    <property type="entry name" value="C-type lectin-like"/>
    <property type="match status" value="1"/>
</dbReference>
<dbReference type="Pfam" id="PF00193">
    <property type="entry name" value="Xlink"/>
    <property type="match status" value="1"/>
</dbReference>
<feature type="region of interest" description="Disordered" evidence="10">
    <location>
        <begin position="173"/>
        <end position="208"/>
    </location>
</feature>
<comment type="caution">
    <text evidence="9">Lacks conserved residue(s) required for the propagation of feature annotation.</text>
</comment>
<keyword evidence="4" id="KW-1133">Transmembrane helix</keyword>
<dbReference type="GO" id="GO:0005540">
    <property type="term" value="F:hyaluronic acid binding"/>
    <property type="evidence" value="ECO:0007669"/>
    <property type="project" value="InterPro"/>
</dbReference>
<dbReference type="PROSITE" id="PS01241">
    <property type="entry name" value="LINK_1"/>
    <property type="match status" value="1"/>
</dbReference>
<dbReference type="GO" id="GO:0005886">
    <property type="term" value="C:plasma membrane"/>
    <property type="evidence" value="ECO:0007669"/>
    <property type="project" value="TreeGrafter"/>
</dbReference>
<evidence type="ECO:0000259" key="12">
    <source>
        <dbReference type="PROSITE" id="PS50963"/>
    </source>
</evidence>
<feature type="domain" description="Link" evidence="12">
    <location>
        <begin position="38"/>
        <end position="128"/>
    </location>
</feature>
<dbReference type="PANTHER" id="PTHR10225:SF2">
    <property type="entry name" value="LYMPHATIC VESSEL ENDOTHELIAL HYALURONIC ACID RECEPTOR 1"/>
    <property type="match status" value="1"/>
</dbReference>
<evidence type="ECO:0000256" key="7">
    <source>
        <dbReference type="ARBA" id="ARBA00023170"/>
    </source>
</evidence>
<dbReference type="PANTHER" id="PTHR10225">
    <property type="entry name" value="HYALURONAN RECEPTOR"/>
    <property type="match status" value="1"/>
</dbReference>
<evidence type="ECO:0000256" key="3">
    <source>
        <dbReference type="ARBA" id="ARBA00022729"/>
    </source>
</evidence>
<sequence>MASQSCFMSMFLGFFTAMVHLSASSLSKVPVQSDKPTGIFLLADGEKYTLNFTEATAACLLLNVTIATEAQMQEAVQHGLETCKYGWVAEMKAVIPRIKPDPKCGAGKSGLVVWQAALSKQFMVYCFNASAITDQNQTWKPSTASPRSSRSSTSLEAMIQTSAYSASTYRSTTRLPPLVDSPTKQTPSASDPFTETTDQPSSSLSSSSVKHLSSYVPLSPNRLSTPIPPRVTFGVLTCSPSSSPAVSSELGLQPSVSPASLQLSGKLFFFLDSL</sequence>
<feature type="signal peptide" evidence="11">
    <location>
        <begin position="1"/>
        <end position="24"/>
    </location>
</feature>
<evidence type="ECO:0000256" key="11">
    <source>
        <dbReference type="SAM" id="SignalP"/>
    </source>
</evidence>
<dbReference type="Ensembl" id="ENSCVAT00000004406.1">
    <property type="protein sequence ID" value="ENSCVAP00000006779.1"/>
    <property type="gene ID" value="ENSCVAG00000008373.1"/>
</dbReference>
<evidence type="ECO:0000256" key="2">
    <source>
        <dbReference type="ARBA" id="ARBA00022692"/>
    </source>
</evidence>
<evidence type="ECO:0000313" key="13">
    <source>
        <dbReference type="Ensembl" id="ENSCVAP00000006779.1"/>
    </source>
</evidence>
<dbReference type="Gene3D" id="3.10.100.10">
    <property type="entry name" value="Mannose-Binding Protein A, subunit A"/>
    <property type="match status" value="1"/>
</dbReference>
<dbReference type="InterPro" id="IPR043210">
    <property type="entry name" value="CD44_antigen-like"/>
</dbReference>
<evidence type="ECO:0000256" key="10">
    <source>
        <dbReference type="SAM" id="MobiDB-lite"/>
    </source>
</evidence>
<dbReference type="SMART" id="SM00445">
    <property type="entry name" value="LINK"/>
    <property type="match status" value="1"/>
</dbReference>
<protein>
    <submittedName>
        <fullName evidence="13">Lymphatic vessel endothelial hyaluronic acid receptor 1-like</fullName>
    </submittedName>
</protein>
<keyword evidence="5" id="KW-0472">Membrane</keyword>
<evidence type="ECO:0000256" key="8">
    <source>
        <dbReference type="ARBA" id="ARBA00023180"/>
    </source>
</evidence>
<dbReference type="InterPro" id="IPR016186">
    <property type="entry name" value="C-type_lectin-like/link_sf"/>
</dbReference>
<evidence type="ECO:0000256" key="6">
    <source>
        <dbReference type="ARBA" id="ARBA00023157"/>
    </source>
</evidence>
<evidence type="ECO:0000256" key="4">
    <source>
        <dbReference type="ARBA" id="ARBA00022989"/>
    </source>
</evidence>
<evidence type="ECO:0000313" key="14">
    <source>
        <dbReference type="Proteomes" id="UP000265020"/>
    </source>
</evidence>
<dbReference type="AlphaFoldDB" id="A0A3Q2CMZ7"/>
<keyword evidence="3 11" id="KW-0732">Signal</keyword>
<dbReference type="Proteomes" id="UP000265020">
    <property type="component" value="Unassembled WGS sequence"/>
</dbReference>
<name>A0A3Q2CMZ7_CYPVA</name>
<feature type="chain" id="PRO_5018787846" evidence="11">
    <location>
        <begin position="25"/>
        <end position="274"/>
    </location>
</feature>
<comment type="subcellular location">
    <subcellularLocation>
        <location evidence="1">Membrane</location>
        <topology evidence="1">Single-pass membrane protein</topology>
    </subcellularLocation>
</comment>
<feature type="disulfide bond" evidence="9">
    <location>
        <begin position="83"/>
        <end position="104"/>
    </location>
</feature>
<keyword evidence="14" id="KW-1185">Reference proteome</keyword>
<evidence type="ECO:0000256" key="1">
    <source>
        <dbReference type="ARBA" id="ARBA00004167"/>
    </source>
</evidence>
<reference evidence="13" key="2">
    <citation type="submission" date="2025-09" db="UniProtKB">
        <authorList>
            <consortium name="Ensembl"/>
        </authorList>
    </citation>
    <scope>IDENTIFICATION</scope>
</reference>
<dbReference type="InterPro" id="IPR016187">
    <property type="entry name" value="CTDL_fold"/>
</dbReference>
<dbReference type="GO" id="GO:0007155">
    <property type="term" value="P:cell adhesion"/>
    <property type="evidence" value="ECO:0007669"/>
    <property type="project" value="InterPro"/>
</dbReference>
<accession>A0A3Q2CMZ7</accession>
<dbReference type="GO" id="GO:0004888">
    <property type="term" value="F:transmembrane signaling receptor activity"/>
    <property type="evidence" value="ECO:0007669"/>
    <property type="project" value="TreeGrafter"/>
</dbReference>
<evidence type="ECO:0000256" key="5">
    <source>
        <dbReference type="ARBA" id="ARBA00023136"/>
    </source>
</evidence>
<evidence type="ECO:0000256" key="9">
    <source>
        <dbReference type="PROSITE-ProRule" id="PRU00323"/>
    </source>
</evidence>
<keyword evidence="2" id="KW-0812">Transmembrane</keyword>
<dbReference type="PRINTS" id="PR01265">
    <property type="entry name" value="LINKMODULE"/>
</dbReference>
<dbReference type="STRING" id="28743.ENSCVAP00000006779"/>
<dbReference type="PROSITE" id="PS50963">
    <property type="entry name" value="LINK_2"/>
    <property type="match status" value="1"/>
</dbReference>
<keyword evidence="7" id="KW-0675">Receptor</keyword>
<dbReference type="GeneTree" id="ENSGT00530000063822"/>
<organism evidence="13 14">
    <name type="scientific">Cyprinodon variegatus</name>
    <name type="common">Sheepshead minnow</name>
    <dbReference type="NCBI Taxonomy" id="28743"/>
    <lineage>
        <taxon>Eukaryota</taxon>
        <taxon>Metazoa</taxon>
        <taxon>Chordata</taxon>
        <taxon>Craniata</taxon>
        <taxon>Vertebrata</taxon>
        <taxon>Euteleostomi</taxon>
        <taxon>Actinopterygii</taxon>
        <taxon>Neopterygii</taxon>
        <taxon>Teleostei</taxon>
        <taxon>Neoteleostei</taxon>
        <taxon>Acanthomorphata</taxon>
        <taxon>Ovalentaria</taxon>
        <taxon>Atherinomorphae</taxon>
        <taxon>Cyprinodontiformes</taxon>
        <taxon>Cyprinodontidae</taxon>
        <taxon>Cyprinodon</taxon>
    </lineage>
</organism>
<keyword evidence="6 9" id="KW-1015">Disulfide bond</keyword>
<feature type="compositionally biased region" description="Polar residues" evidence="10">
    <location>
        <begin position="182"/>
        <end position="200"/>
    </location>
</feature>